<protein>
    <submittedName>
        <fullName evidence="1">Uncharacterized protein</fullName>
    </submittedName>
</protein>
<dbReference type="BioCyc" id="PSP1104324:GJSN-2704-MONOMER"/>
<organism evidence="1 2">
    <name type="scientific">Pyrobaculum ferrireducens</name>
    <dbReference type="NCBI Taxonomy" id="1104324"/>
    <lineage>
        <taxon>Archaea</taxon>
        <taxon>Thermoproteota</taxon>
        <taxon>Thermoprotei</taxon>
        <taxon>Thermoproteales</taxon>
        <taxon>Thermoproteaceae</taxon>
        <taxon>Pyrobaculum</taxon>
    </lineage>
</organism>
<proteinExistence type="predicted"/>
<dbReference type="AlphaFoldDB" id="G7VEX8"/>
<dbReference type="HOGENOM" id="CLU_3148118_0_0_2"/>
<accession>G7VEX8</accession>
<dbReference type="Proteomes" id="UP000005867">
    <property type="component" value="Chromosome"/>
</dbReference>
<reference evidence="1 2" key="1">
    <citation type="journal article" date="2012" name="J. Bacteriol.">
        <title>Complete genome sequence of strain 1860, a crenarchaeon of the genus pyrobaculum able to grow with various electron acceptors.</title>
        <authorList>
            <person name="Mardanov A.V."/>
            <person name="Gumerov V.M."/>
            <person name="Slobodkina G.B."/>
            <person name="Beletsky A.V."/>
            <person name="Bonch-Osmolovskaya E.A."/>
            <person name="Ravin N.V."/>
            <person name="Skryabin K.G."/>
        </authorList>
    </citation>
    <scope>NUCLEOTIDE SEQUENCE [LARGE SCALE GENOMIC DNA]</scope>
    <source>
        <strain evidence="1 2">1860</strain>
    </source>
</reference>
<gene>
    <name evidence="1" type="ORF">P186_2766</name>
</gene>
<dbReference type="STRING" id="1104324.P186_2766"/>
<name>G7VEX8_9CREN</name>
<dbReference type="KEGG" id="pyr:P186_2766"/>
<evidence type="ECO:0000313" key="2">
    <source>
        <dbReference type="Proteomes" id="UP000005867"/>
    </source>
</evidence>
<dbReference type="EMBL" id="CP003098">
    <property type="protein sequence ID" value="AET34143.1"/>
    <property type="molecule type" value="Genomic_DNA"/>
</dbReference>
<sequence>MELHLGSRVYKKRELSKQPRISCLCFRSVKDLKSGTWAINISEAYSRR</sequence>
<keyword evidence="2" id="KW-1185">Reference proteome</keyword>
<evidence type="ECO:0000313" key="1">
    <source>
        <dbReference type="EMBL" id="AET34143.1"/>
    </source>
</evidence>